<dbReference type="Proteomes" id="UP001302349">
    <property type="component" value="Chromosome"/>
</dbReference>
<keyword evidence="6" id="KW-1185">Reference proteome</keyword>
<evidence type="ECO:0000256" key="3">
    <source>
        <dbReference type="PIRNR" id="PIRNR000441"/>
    </source>
</evidence>
<organism evidence="5 6">
    <name type="scientific">Imperialibacter roseus</name>
    <dbReference type="NCBI Taxonomy" id="1324217"/>
    <lineage>
        <taxon>Bacteria</taxon>
        <taxon>Pseudomonadati</taxon>
        <taxon>Bacteroidota</taxon>
        <taxon>Cytophagia</taxon>
        <taxon>Cytophagales</taxon>
        <taxon>Flammeovirgaceae</taxon>
        <taxon>Imperialibacter</taxon>
    </lineage>
</organism>
<evidence type="ECO:0000256" key="4">
    <source>
        <dbReference type="SAM" id="Phobius"/>
    </source>
</evidence>
<dbReference type="RefSeq" id="WP_317488135.1">
    <property type="nucleotide sequence ID" value="NZ_CP136051.1"/>
</dbReference>
<dbReference type="InterPro" id="IPR045304">
    <property type="entry name" value="LbH_SAT"/>
</dbReference>
<keyword evidence="1 3" id="KW-0808">Transferase</keyword>
<comment type="catalytic activity">
    <reaction evidence="3">
        <text>L-serine + acetyl-CoA = O-acetyl-L-serine + CoA</text>
        <dbReference type="Rhea" id="RHEA:24560"/>
        <dbReference type="ChEBI" id="CHEBI:33384"/>
        <dbReference type="ChEBI" id="CHEBI:57287"/>
        <dbReference type="ChEBI" id="CHEBI:57288"/>
        <dbReference type="ChEBI" id="CHEBI:58340"/>
        <dbReference type="EC" id="2.3.1.30"/>
    </reaction>
</comment>
<dbReference type="InterPro" id="IPR011004">
    <property type="entry name" value="Trimer_LpxA-like_sf"/>
</dbReference>
<dbReference type="CDD" id="cd03354">
    <property type="entry name" value="LbH_SAT"/>
    <property type="match status" value="1"/>
</dbReference>
<feature type="transmembrane region" description="Helical" evidence="4">
    <location>
        <begin position="17"/>
        <end position="34"/>
    </location>
</feature>
<dbReference type="PIRSF" id="PIRSF000441">
    <property type="entry name" value="CysE"/>
    <property type="match status" value="1"/>
</dbReference>
<keyword evidence="4" id="KW-1133">Transmembrane helix</keyword>
<dbReference type="EC" id="2.3.1.30" evidence="3"/>
<protein>
    <recommendedName>
        <fullName evidence="3">Serine acetyltransferase</fullName>
        <ecNumber evidence="3">2.3.1.30</ecNumber>
    </recommendedName>
</protein>
<evidence type="ECO:0000256" key="2">
    <source>
        <dbReference type="ARBA" id="ARBA00023315"/>
    </source>
</evidence>
<keyword evidence="4" id="KW-0812">Transmembrane</keyword>
<proteinExistence type="inferred from homology"/>
<keyword evidence="2 3" id="KW-0012">Acyltransferase</keyword>
<sequence length="174" mass="19019">MIKLIISDFKTNGAGGVLTYFVIYFTNASFRLILNYRIGYFLMNSNYSVLRLLSNFYRYRQMTKRCCHISYHSDLGRGIKFPHPLGIVIGEGVVIKDNVQIWQHVTLGSSGKKGEGLTYPTIQDGVKIYTGAVLLGKINVGANAVVGANSVVNTDVPENSVVAGIPAKIISTAN</sequence>
<gene>
    <name evidence="5" type="ORF">RT717_20045</name>
</gene>
<keyword evidence="4" id="KW-0472">Membrane</keyword>
<name>A0ABZ0IM33_9BACT</name>
<dbReference type="EMBL" id="CP136051">
    <property type="protein sequence ID" value="WOK05375.1"/>
    <property type="molecule type" value="Genomic_DNA"/>
</dbReference>
<dbReference type="Gene3D" id="2.160.10.10">
    <property type="entry name" value="Hexapeptide repeat proteins"/>
    <property type="match status" value="1"/>
</dbReference>
<comment type="similarity">
    <text evidence="3">Belongs to the transferase hexapeptide repeat family.</text>
</comment>
<dbReference type="InterPro" id="IPR005881">
    <property type="entry name" value="Ser_O-AcTrfase"/>
</dbReference>
<reference evidence="5 6" key="1">
    <citation type="journal article" date="2023" name="Microbiol. Resour. Announc.">
        <title>Complete Genome Sequence of Imperialibacter roseus strain P4T.</title>
        <authorList>
            <person name="Tizabi D.R."/>
            <person name="Bachvaroff T."/>
            <person name="Hill R.T."/>
        </authorList>
    </citation>
    <scope>NUCLEOTIDE SEQUENCE [LARGE SCALE GENOMIC DNA]</scope>
    <source>
        <strain evidence="5 6">P4T</strain>
    </source>
</reference>
<evidence type="ECO:0000313" key="6">
    <source>
        <dbReference type="Proteomes" id="UP001302349"/>
    </source>
</evidence>
<evidence type="ECO:0000313" key="5">
    <source>
        <dbReference type="EMBL" id="WOK05375.1"/>
    </source>
</evidence>
<evidence type="ECO:0000256" key="1">
    <source>
        <dbReference type="ARBA" id="ARBA00022679"/>
    </source>
</evidence>
<accession>A0ABZ0IM33</accession>
<dbReference type="PANTHER" id="PTHR42811">
    <property type="entry name" value="SERINE ACETYLTRANSFERASE"/>
    <property type="match status" value="1"/>
</dbReference>
<dbReference type="SUPFAM" id="SSF51161">
    <property type="entry name" value="Trimeric LpxA-like enzymes"/>
    <property type="match status" value="1"/>
</dbReference>